<dbReference type="EMBL" id="KQ947416">
    <property type="protein sequence ID" value="KUJ16322.1"/>
    <property type="molecule type" value="Genomic_DNA"/>
</dbReference>
<reference evidence="6 7" key="1">
    <citation type="submission" date="2015-10" db="EMBL/GenBank/DDBJ databases">
        <title>Full genome of DAOMC 229536 Phialocephala scopiformis, a fungal endophyte of spruce producing the potent anti-insectan compound rugulosin.</title>
        <authorList>
            <consortium name="DOE Joint Genome Institute"/>
            <person name="Walker A.K."/>
            <person name="Frasz S.L."/>
            <person name="Seifert K.A."/>
            <person name="Miller J.D."/>
            <person name="Mondo S.J."/>
            <person name="Labutti K."/>
            <person name="Lipzen A."/>
            <person name="Dockter R."/>
            <person name="Kennedy M."/>
            <person name="Grigoriev I.V."/>
            <person name="Spatafora J.W."/>
        </authorList>
    </citation>
    <scope>NUCLEOTIDE SEQUENCE [LARGE SCALE GENOMIC DNA]</scope>
    <source>
        <strain evidence="6 7">CBS 120377</strain>
    </source>
</reference>
<dbReference type="Pfam" id="PF07690">
    <property type="entry name" value="MFS_1"/>
    <property type="match status" value="1"/>
</dbReference>
<gene>
    <name evidence="6" type="ORF">LY89DRAFT_707632</name>
</gene>
<feature type="transmembrane region" description="Helical" evidence="5">
    <location>
        <begin position="84"/>
        <end position="109"/>
    </location>
</feature>
<evidence type="ECO:0000256" key="5">
    <source>
        <dbReference type="SAM" id="Phobius"/>
    </source>
</evidence>
<dbReference type="GeneID" id="28827347"/>
<keyword evidence="6" id="KW-0762">Sugar transport</keyword>
<evidence type="ECO:0000256" key="3">
    <source>
        <dbReference type="ARBA" id="ARBA00022989"/>
    </source>
</evidence>
<comment type="subcellular location">
    <subcellularLocation>
        <location evidence="1">Membrane</location>
        <topology evidence="1">Multi-pass membrane protein</topology>
    </subcellularLocation>
</comment>
<evidence type="ECO:0000256" key="1">
    <source>
        <dbReference type="ARBA" id="ARBA00004141"/>
    </source>
</evidence>
<organism evidence="6 7">
    <name type="scientific">Mollisia scopiformis</name>
    <name type="common">Conifer needle endophyte fungus</name>
    <name type="synonym">Phialocephala scopiformis</name>
    <dbReference type="NCBI Taxonomy" id="149040"/>
    <lineage>
        <taxon>Eukaryota</taxon>
        <taxon>Fungi</taxon>
        <taxon>Dikarya</taxon>
        <taxon>Ascomycota</taxon>
        <taxon>Pezizomycotina</taxon>
        <taxon>Leotiomycetes</taxon>
        <taxon>Helotiales</taxon>
        <taxon>Mollisiaceae</taxon>
        <taxon>Mollisia</taxon>
    </lineage>
</organism>
<evidence type="ECO:0000313" key="7">
    <source>
        <dbReference type="Proteomes" id="UP000070700"/>
    </source>
</evidence>
<accession>A0A194X963</accession>
<dbReference type="SUPFAM" id="SSF103473">
    <property type="entry name" value="MFS general substrate transporter"/>
    <property type="match status" value="1"/>
</dbReference>
<dbReference type="RefSeq" id="XP_018070677.1">
    <property type="nucleotide sequence ID" value="XM_018217621.1"/>
</dbReference>
<dbReference type="InterPro" id="IPR011701">
    <property type="entry name" value="MFS"/>
</dbReference>
<dbReference type="InParanoid" id="A0A194X963"/>
<dbReference type="Gene3D" id="1.20.1250.20">
    <property type="entry name" value="MFS general substrate transporter like domains"/>
    <property type="match status" value="2"/>
</dbReference>
<feature type="transmembrane region" description="Helical" evidence="5">
    <location>
        <begin position="130"/>
        <end position="152"/>
    </location>
</feature>
<feature type="transmembrane region" description="Helical" evidence="5">
    <location>
        <begin position="164"/>
        <end position="182"/>
    </location>
</feature>
<feature type="transmembrane region" description="Helical" evidence="5">
    <location>
        <begin position="338"/>
        <end position="359"/>
    </location>
</feature>
<evidence type="ECO:0000313" key="6">
    <source>
        <dbReference type="EMBL" id="KUJ16322.1"/>
    </source>
</evidence>
<keyword evidence="7" id="KW-1185">Reference proteome</keyword>
<keyword evidence="2 5" id="KW-0812">Transmembrane</keyword>
<dbReference type="GO" id="GO:0005886">
    <property type="term" value="C:plasma membrane"/>
    <property type="evidence" value="ECO:0007669"/>
    <property type="project" value="TreeGrafter"/>
</dbReference>
<evidence type="ECO:0000256" key="2">
    <source>
        <dbReference type="ARBA" id="ARBA00022692"/>
    </source>
</evidence>
<feature type="transmembrane region" description="Helical" evidence="5">
    <location>
        <begin position="311"/>
        <end position="331"/>
    </location>
</feature>
<dbReference type="OrthoDB" id="5296287at2759"/>
<dbReference type="PANTHER" id="PTHR23508:SF10">
    <property type="entry name" value="CARBOXYLIC ACID TRANSPORTER PROTEIN HOMOLOG"/>
    <property type="match status" value="1"/>
</dbReference>
<sequence>MDSTHQNGSAPTHGMVKQFLTARLQSLKPTNEGASPFALLAKLSTRQWQYLFVSFLAWTWDAFDFYSISTVIPQLTTYGRKWPFVINCLLLSILELCLAFCKTYTPFIVCRALFGLAMGGYDCPEPARGLVAGCYQAGYPMGFLFATALWRAFDQQQEGDWKHLFYFAACPPLLLIAFRIYLPETNFFEHRIRPRNNGGNIFGFMVAVNEAIKRHWKRIIYLIAFMFGCTFLSHGSEDVFPLMLTSQYGYSANEVTATQSVAYIGAVIGSLVVGFGSQIIGRRFSIIVACIAGAMLIYPYCFVSGPGLYPVVFLVQFIIQGIFGIVSMHLIELSPPAFRTFVVGTSYNLGVLLASWVPVVETFVGEKRKDTNESATRGYQYSTVMAALLSCAFLYTIIVTFLGPENRDAEDDEDSGRDGVSIHFMVEEAS</sequence>
<evidence type="ECO:0000256" key="4">
    <source>
        <dbReference type="ARBA" id="ARBA00023136"/>
    </source>
</evidence>
<feature type="transmembrane region" description="Helical" evidence="5">
    <location>
        <begin position="219"/>
        <end position="236"/>
    </location>
</feature>
<dbReference type="AlphaFoldDB" id="A0A194X963"/>
<feature type="transmembrane region" description="Helical" evidence="5">
    <location>
        <begin position="256"/>
        <end position="277"/>
    </location>
</feature>
<dbReference type="Proteomes" id="UP000070700">
    <property type="component" value="Unassembled WGS sequence"/>
</dbReference>
<keyword evidence="3 5" id="KW-1133">Transmembrane helix</keyword>
<dbReference type="InterPro" id="IPR036259">
    <property type="entry name" value="MFS_trans_sf"/>
</dbReference>
<feature type="transmembrane region" description="Helical" evidence="5">
    <location>
        <begin position="284"/>
        <end position="305"/>
    </location>
</feature>
<protein>
    <submittedName>
        <fullName evidence="6">Sugar transporter family protein</fullName>
    </submittedName>
</protein>
<feature type="transmembrane region" description="Helical" evidence="5">
    <location>
        <begin position="379"/>
        <end position="402"/>
    </location>
</feature>
<keyword evidence="6" id="KW-0813">Transport</keyword>
<dbReference type="GO" id="GO:0046943">
    <property type="term" value="F:carboxylic acid transmembrane transporter activity"/>
    <property type="evidence" value="ECO:0007669"/>
    <property type="project" value="TreeGrafter"/>
</dbReference>
<dbReference type="KEGG" id="psco:LY89DRAFT_707632"/>
<keyword evidence="4 5" id="KW-0472">Membrane</keyword>
<name>A0A194X963_MOLSC</name>
<feature type="transmembrane region" description="Helical" evidence="5">
    <location>
        <begin position="50"/>
        <end position="72"/>
    </location>
</feature>
<dbReference type="PANTHER" id="PTHR23508">
    <property type="entry name" value="CARBOXYLIC ACID TRANSPORTER PROTEIN HOMOLOG"/>
    <property type="match status" value="1"/>
</dbReference>
<proteinExistence type="predicted"/>